<comment type="caution">
    <text evidence="2">The sequence shown here is derived from an EMBL/GenBank/DDBJ whole genome shotgun (WGS) entry which is preliminary data.</text>
</comment>
<keyword evidence="3" id="KW-1185">Reference proteome</keyword>
<feature type="signal peptide" evidence="1">
    <location>
        <begin position="1"/>
        <end position="18"/>
    </location>
</feature>
<dbReference type="OrthoDB" id="6358884at2759"/>
<accession>A0A5B7G0Y2</accession>
<evidence type="ECO:0000313" key="2">
    <source>
        <dbReference type="EMBL" id="MPC51277.1"/>
    </source>
</evidence>
<sequence>MGVAITMMVSTLVSPVIGVKQPETDDRLVNPTCGRVYREAWKRYMIWRKGKMTQRIQEEEKNNVESMTMLYEVKSDPDTSG</sequence>
<proteinExistence type="predicted"/>
<organism evidence="2 3">
    <name type="scientific">Portunus trituberculatus</name>
    <name type="common">Swimming crab</name>
    <name type="synonym">Neptunus trituberculatus</name>
    <dbReference type="NCBI Taxonomy" id="210409"/>
    <lineage>
        <taxon>Eukaryota</taxon>
        <taxon>Metazoa</taxon>
        <taxon>Ecdysozoa</taxon>
        <taxon>Arthropoda</taxon>
        <taxon>Crustacea</taxon>
        <taxon>Multicrustacea</taxon>
        <taxon>Malacostraca</taxon>
        <taxon>Eumalacostraca</taxon>
        <taxon>Eucarida</taxon>
        <taxon>Decapoda</taxon>
        <taxon>Pleocyemata</taxon>
        <taxon>Brachyura</taxon>
        <taxon>Eubrachyura</taxon>
        <taxon>Portunoidea</taxon>
        <taxon>Portunidae</taxon>
        <taxon>Portuninae</taxon>
        <taxon>Portunus</taxon>
    </lineage>
</organism>
<feature type="chain" id="PRO_5022957415" evidence="1">
    <location>
        <begin position="19"/>
        <end position="81"/>
    </location>
</feature>
<reference evidence="2 3" key="1">
    <citation type="submission" date="2019-05" db="EMBL/GenBank/DDBJ databases">
        <title>Another draft genome of Portunus trituberculatus and its Hox gene families provides insights of decapod evolution.</title>
        <authorList>
            <person name="Jeong J.-H."/>
            <person name="Song I."/>
            <person name="Kim S."/>
            <person name="Choi T."/>
            <person name="Kim D."/>
            <person name="Ryu S."/>
            <person name="Kim W."/>
        </authorList>
    </citation>
    <scope>NUCLEOTIDE SEQUENCE [LARGE SCALE GENOMIC DNA]</scope>
    <source>
        <tissue evidence="2">Muscle</tissue>
    </source>
</reference>
<keyword evidence="1" id="KW-0732">Signal</keyword>
<protein>
    <submittedName>
        <fullName evidence="2">Uncharacterized protein</fullName>
    </submittedName>
</protein>
<gene>
    <name evidence="2" type="ORF">E2C01_045122</name>
</gene>
<dbReference type="AlphaFoldDB" id="A0A5B7G0Y2"/>
<evidence type="ECO:0000256" key="1">
    <source>
        <dbReference type="SAM" id="SignalP"/>
    </source>
</evidence>
<evidence type="ECO:0000313" key="3">
    <source>
        <dbReference type="Proteomes" id="UP000324222"/>
    </source>
</evidence>
<dbReference type="Proteomes" id="UP000324222">
    <property type="component" value="Unassembled WGS sequence"/>
</dbReference>
<dbReference type="EMBL" id="VSRR010010074">
    <property type="protein sequence ID" value="MPC51277.1"/>
    <property type="molecule type" value="Genomic_DNA"/>
</dbReference>
<name>A0A5B7G0Y2_PORTR</name>